<dbReference type="AlphaFoldDB" id="A0AAE1H8M3"/>
<accession>A0AAE1H8M3</accession>
<dbReference type="EMBL" id="JAHWGI010000525">
    <property type="protein sequence ID" value="KAK3916418.1"/>
    <property type="molecule type" value="Genomic_DNA"/>
</dbReference>
<sequence>MNPCQTITAMIMKMTPLKKMKKIPIMTNAVGSDQIVSILSRSTISNQPINEFNDGSYIVQAFPCFFPKGNGNIKINRGKMESALNYFEHLMRYKDDRFAQHNRFRYFTLNRYMRWSALRNGNLFIRTRPEFDNMTLTQLKEELERYPILIKKNHVQEFVFPWEGKELLGMVEQIGLPTLFCTFSAADLHRPQLFKLLAPGEDFTTMSKFRKRQLVKNNPLIVDTFFLKRVETFMAEVVTKKYKEKDYWFRIEYQHRSAEEQEQIVLNFADLVTAFHPNINQPPSLIHPCQKCLLNIEELDVDLAEILN</sequence>
<comment type="caution">
    <text evidence="2">The sequence shown here is derived from an EMBL/GenBank/DDBJ whole genome shotgun (WGS) entry which is preliminary data.</text>
</comment>
<dbReference type="Proteomes" id="UP001219518">
    <property type="component" value="Unassembled WGS sequence"/>
</dbReference>
<feature type="domain" description="Helitron helicase-like" evidence="1">
    <location>
        <begin position="166"/>
        <end position="257"/>
    </location>
</feature>
<keyword evidence="3" id="KW-1185">Reference proteome</keyword>
<evidence type="ECO:0000313" key="3">
    <source>
        <dbReference type="Proteomes" id="UP001219518"/>
    </source>
</evidence>
<protein>
    <submittedName>
        <fullName evidence="2">Vacuolar morphogenesis protein 6</fullName>
    </submittedName>
</protein>
<gene>
    <name evidence="2" type="ORF">KUF71_006212</name>
</gene>
<reference evidence="2" key="2">
    <citation type="journal article" date="2023" name="BMC Genomics">
        <title>Pest status, molecular evolution, and epigenetic factors derived from the genome assembly of Frankliniella fusca, a thysanopteran phytovirus vector.</title>
        <authorList>
            <person name="Catto M.A."/>
            <person name="Labadie P.E."/>
            <person name="Jacobson A.L."/>
            <person name="Kennedy G.G."/>
            <person name="Srinivasan R."/>
            <person name="Hunt B.G."/>
        </authorList>
    </citation>
    <scope>NUCLEOTIDE SEQUENCE</scope>
    <source>
        <strain evidence="2">PL_HMW_Pooled</strain>
    </source>
</reference>
<dbReference type="InterPro" id="IPR025476">
    <property type="entry name" value="Helitron_helicase-like"/>
</dbReference>
<organism evidence="2 3">
    <name type="scientific">Frankliniella fusca</name>
    <dbReference type="NCBI Taxonomy" id="407009"/>
    <lineage>
        <taxon>Eukaryota</taxon>
        <taxon>Metazoa</taxon>
        <taxon>Ecdysozoa</taxon>
        <taxon>Arthropoda</taxon>
        <taxon>Hexapoda</taxon>
        <taxon>Insecta</taxon>
        <taxon>Pterygota</taxon>
        <taxon>Neoptera</taxon>
        <taxon>Paraneoptera</taxon>
        <taxon>Thysanoptera</taxon>
        <taxon>Terebrantia</taxon>
        <taxon>Thripoidea</taxon>
        <taxon>Thripidae</taxon>
        <taxon>Frankliniella</taxon>
    </lineage>
</organism>
<reference evidence="2" key="1">
    <citation type="submission" date="2021-07" db="EMBL/GenBank/DDBJ databases">
        <authorList>
            <person name="Catto M.A."/>
            <person name="Jacobson A."/>
            <person name="Kennedy G."/>
            <person name="Labadie P."/>
            <person name="Hunt B.G."/>
            <person name="Srinivasan R."/>
        </authorList>
    </citation>
    <scope>NUCLEOTIDE SEQUENCE</scope>
    <source>
        <strain evidence="2">PL_HMW_Pooled</strain>
        <tissue evidence="2">Head</tissue>
    </source>
</reference>
<dbReference type="Pfam" id="PF14214">
    <property type="entry name" value="Helitron_like_N"/>
    <property type="match status" value="1"/>
</dbReference>
<proteinExistence type="predicted"/>
<evidence type="ECO:0000313" key="2">
    <source>
        <dbReference type="EMBL" id="KAK3916418.1"/>
    </source>
</evidence>
<name>A0AAE1H8M3_9NEOP</name>
<evidence type="ECO:0000259" key="1">
    <source>
        <dbReference type="Pfam" id="PF14214"/>
    </source>
</evidence>